<evidence type="ECO:0000256" key="1">
    <source>
        <dbReference type="SAM" id="Phobius"/>
    </source>
</evidence>
<name>A0A6V7TTZ0_MELEN</name>
<comment type="caution">
    <text evidence="2">The sequence shown here is derived from an EMBL/GenBank/DDBJ whole genome shotgun (WGS) entry which is preliminary data.</text>
</comment>
<gene>
    <name evidence="2" type="ORF">MENT_LOCUS4507</name>
</gene>
<feature type="transmembrane region" description="Helical" evidence="1">
    <location>
        <begin position="47"/>
        <end position="64"/>
    </location>
</feature>
<evidence type="ECO:0000313" key="3">
    <source>
        <dbReference type="Proteomes" id="UP000580250"/>
    </source>
</evidence>
<keyword evidence="1" id="KW-0812">Transmembrane</keyword>
<accession>A0A6V7TTZ0</accession>
<dbReference type="AlphaFoldDB" id="A0A6V7TTZ0"/>
<dbReference type="EMBL" id="CAJEWN010000015">
    <property type="protein sequence ID" value="CAD2134789.1"/>
    <property type="molecule type" value="Genomic_DNA"/>
</dbReference>
<keyword evidence="1" id="KW-1133">Transmembrane helix</keyword>
<feature type="transmembrane region" description="Helical" evidence="1">
    <location>
        <begin position="71"/>
        <end position="92"/>
    </location>
</feature>
<protein>
    <submittedName>
        <fullName evidence="2">Uncharacterized protein</fullName>
    </submittedName>
</protein>
<sequence>MNRRTFLFLSVIFALREWSPLPQYHLFIWPILYPFKERARTKWSSPTIYPSFISFLLFCFLALTPSTSIHLNIIFWQLCLSIRILGNLAALIERKNEDKSLFLLPSMTIANVLGWVK</sequence>
<proteinExistence type="predicted"/>
<dbReference type="Proteomes" id="UP000580250">
    <property type="component" value="Unassembled WGS sequence"/>
</dbReference>
<evidence type="ECO:0000313" key="2">
    <source>
        <dbReference type="EMBL" id="CAD2134789.1"/>
    </source>
</evidence>
<reference evidence="2 3" key="1">
    <citation type="submission" date="2020-08" db="EMBL/GenBank/DDBJ databases">
        <authorList>
            <person name="Koutsovoulos G."/>
            <person name="Danchin GJ E."/>
        </authorList>
    </citation>
    <scope>NUCLEOTIDE SEQUENCE [LARGE SCALE GENOMIC DNA]</scope>
</reference>
<keyword evidence="1" id="KW-0472">Membrane</keyword>
<organism evidence="2 3">
    <name type="scientific">Meloidogyne enterolobii</name>
    <name type="common">Root-knot nematode worm</name>
    <name type="synonym">Meloidogyne mayaguensis</name>
    <dbReference type="NCBI Taxonomy" id="390850"/>
    <lineage>
        <taxon>Eukaryota</taxon>
        <taxon>Metazoa</taxon>
        <taxon>Ecdysozoa</taxon>
        <taxon>Nematoda</taxon>
        <taxon>Chromadorea</taxon>
        <taxon>Rhabditida</taxon>
        <taxon>Tylenchina</taxon>
        <taxon>Tylenchomorpha</taxon>
        <taxon>Tylenchoidea</taxon>
        <taxon>Meloidogynidae</taxon>
        <taxon>Meloidogyninae</taxon>
        <taxon>Meloidogyne</taxon>
    </lineage>
</organism>